<name>A0A093X798_TALMA</name>
<reference key="1">
    <citation type="journal article" date="2014" name="PLoS Genet.">
        <title>Signature Gene Expression Reveals Novel Clues to the Molecular Mechanisms of Dimorphic Transition in Penicillium marneffei.</title>
        <authorList>
            <person name="Yang E."/>
            <person name="Wang G."/>
            <person name="Cai J."/>
            <person name="Woo P.C."/>
            <person name="Lau S.K."/>
            <person name="Yuen K.-Y."/>
            <person name="Chow W.-N."/>
            <person name="Lin X."/>
        </authorList>
    </citation>
    <scope>NUCLEOTIDE SEQUENCE [LARGE SCALE GENOMIC DNA]</scope>
    <source>
        <strain>PM1</strain>
    </source>
</reference>
<dbReference type="HOGENOM" id="CLU_2086393_0_0_1"/>
<evidence type="ECO:0000313" key="2">
    <source>
        <dbReference type="EMBL" id="KFX41088.1"/>
    </source>
</evidence>
<dbReference type="AlphaFoldDB" id="A0A093X798"/>
<gene>
    <name evidence="2" type="ORF">GQ26_0710030</name>
</gene>
<organism evidence="2">
    <name type="scientific">Talaromyces marneffei PM1</name>
    <dbReference type="NCBI Taxonomy" id="1077442"/>
    <lineage>
        <taxon>Eukaryota</taxon>
        <taxon>Fungi</taxon>
        <taxon>Dikarya</taxon>
        <taxon>Ascomycota</taxon>
        <taxon>Pezizomycotina</taxon>
        <taxon>Eurotiomycetes</taxon>
        <taxon>Eurotiomycetidae</taxon>
        <taxon>Eurotiales</taxon>
        <taxon>Trichocomaceae</taxon>
        <taxon>Talaromyces</taxon>
        <taxon>Talaromyces sect. Talaromyces</taxon>
    </lineage>
</organism>
<accession>A0A093X798</accession>
<proteinExistence type="predicted"/>
<comment type="caution">
    <text evidence="2">The sequence shown here is derived from an EMBL/GenBank/DDBJ whole genome shotgun (WGS) entry which is preliminary data.</text>
</comment>
<sequence length="117" mass="12909">MAKNTVLVTPSINDPWSNLNQAWGSPPYGIPVHYAVLSNQAATTHSRIPPYSTLSSNNRQSNPNHVGDPSTHKYAHAMAYAFVKEPHKARSFEITLSIRLSMPKHLYTTTPQPATNA</sequence>
<protein>
    <submittedName>
        <fullName evidence="2">Uncharacterized protein</fullName>
    </submittedName>
</protein>
<dbReference type="EMBL" id="JPOX01000071">
    <property type="protein sequence ID" value="KFX41088.1"/>
    <property type="molecule type" value="Genomic_DNA"/>
</dbReference>
<feature type="compositionally biased region" description="Polar residues" evidence="1">
    <location>
        <begin position="46"/>
        <end position="64"/>
    </location>
</feature>
<feature type="region of interest" description="Disordered" evidence="1">
    <location>
        <begin position="46"/>
        <end position="71"/>
    </location>
</feature>
<reference evidence="2" key="2">
    <citation type="journal article" date="2014" name="PLoS Genet.">
        <title>Signature gene expression reveals novel clues to the molecular mechanisms of dimorphic transition in Penicillium marneffei.</title>
        <authorList>
            <person name="Yang E."/>
            <person name="Wang G."/>
            <person name="Cai J."/>
            <person name="Woo P.C."/>
            <person name="Lau S.K."/>
            <person name="Yuen K.-Y."/>
            <person name="Chow W.-N."/>
            <person name="Lin X."/>
        </authorList>
    </citation>
    <scope>NUCLEOTIDE SEQUENCE</scope>
    <source>
        <strain evidence="2">PM1</strain>
    </source>
</reference>
<evidence type="ECO:0000256" key="1">
    <source>
        <dbReference type="SAM" id="MobiDB-lite"/>
    </source>
</evidence>